<reference evidence="3" key="1">
    <citation type="submission" date="2020-06" db="EMBL/GenBank/DDBJ databases">
        <authorList>
            <person name="Li T."/>
            <person name="Hu X."/>
            <person name="Zhang T."/>
            <person name="Song X."/>
            <person name="Zhang H."/>
            <person name="Dai N."/>
            <person name="Sheng W."/>
            <person name="Hou X."/>
            <person name="Wei L."/>
        </authorList>
    </citation>
    <scope>NUCLEOTIDE SEQUENCE</scope>
    <source>
        <strain evidence="3">KEN1</strain>
        <tissue evidence="3">Leaf</tissue>
    </source>
</reference>
<evidence type="ECO:0000259" key="2">
    <source>
        <dbReference type="Pfam" id="PF14111"/>
    </source>
</evidence>
<dbReference type="Gene3D" id="3.60.10.10">
    <property type="entry name" value="Endonuclease/exonuclease/phosphatase"/>
    <property type="match status" value="1"/>
</dbReference>
<protein>
    <recommendedName>
        <fullName evidence="4">Reverse transcriptase zinc-binding domain-containing protein</fullName>
    </recommendedName>
</protein>
<dbReference type="InterPro" id="IPR036691">
    <property type="entry name" value="Endo/exonu/phosph_ase_sf"/>
</dbReference>
<dbReference type="AlphaFoldDB" id="A0AAW2VXJ4"/>
<name>A0AAW2VXJ4_9LAMI</name>
<dbReference type="InterPro" id="IPR025558">
    <property type="entry name" value="DUF4283"/>
</dbReference>
<feature type="domain" description="Reverse transcriptase zinc-binding" evidence="1">
    <location>
        <begin position="692"/>
        <end position="769"/>
    </location>
</feature>
<dbReference type="Pfam" id="PF13966">
    <property type="entry name" value="zf-RVT"/>
    <property type="match status" value="1"/>
</dbReference>
<dbReference type="SUPFAM" id="SSF56219">
    <property type="entry name" value="DNase I-like"/>
    <property type="match status" value="1"/>
</dbReference>
<sequence length="817" mass="93304">MDNEIENLGKSLKLIDEEDSGIEMPTGLWHGDTELEGFCLVGRLLSQKSVNFDAMRSILLTAFNPIRGMEAKLIEDNRILFIFSHHIDRKRVMENTPWAYDKNLLLLNMVGETKNPAHVELNWSDFHVRVHDLPINRMNKDVAVFIGNQLGRFRDIDMDKSEGLWVLTKTDGYRGSFGHSIDTSGGDCGAVSPEPMIALSWNCQGIEAPWTVQALKESGISVEANGKSGGLALLWNRSFQVCIQSYSRRHIDASISSDEIEQTWRFTGIFGDPEATKRRHTWDLLSILGRQSVRPWLCIGDFNEILDNSEKVRGSTRPLHAAFRQTLIKHLMDFSGRRVEDLDEIQNIISDHFQQVFTTDSPSNAELERGTEFVSMKVDAGMNEILLQPYTEEEIQQALFQMAPLKSPGPDERQGHIKGISICKQATSISHLLFADDTQIYCQATPQSILCIEVLPQLLGLRYEEQLDKYLGLPSVVGRSRKSVFDYIRDRVWQRIQGWNERNLSQTGKMRGWRLRISSIESFQFGFIGEATVATCYQHFQPYFPSYEARYYPTSSPLEAKLGSRPSLTWRSILSTREIIQAGVHYRISSGTSVKIWKDPWISRPSTFKPLSPPPHGLEEAVVAALIDPQTKDWDQYIIDAIFCQEDRDLILQIPVGRVHQTDLLCWHYTANGAFTVRSAYLLALKLHNPASSSQSPNSELSGFWKIIWKANVPPKVRLFAWKLANKALPSGTALENRMKIPQPPCYFCGASENFAHVFVQCHIARQAWALSNLPWDIISRWKDDPLHWFRGVGNHLQPMDFDLFLVMCWFLWWSRN</sequence>
<dbReference type="EMBL" id="JACGWN010000009">
    <property type="protein sequence ID" value="KAL0433610.1"/>
    <property type="molecule type" value="Genomic_DNA"/>
</dbReference>
<feature type="domain" description="DUF4283" evidence="2">
    <location>
        <begin position="34"/>
        <end position="108"/>
    </location>
</feature>
<proteinExistence type="predicted"/>
<evidence type="ECO:0000313" key="3">
    <source>
        <dbReference type="EMBL" id="KAL0433610.1"/>
    </source>
</evidence>
<gene>
    <name evidence="3" type="ORF">Slati_2695300</name>
</gene>
<accession>A0AAW2VXJ4</accession>
<dbReference type="PANTHER" id="PTHR35218:SF9">
    <property type="entry name" value="ENDONUCLEASE_EXONUCLEASE_PHOSPHATASE DOMAIN-CONTAINING PROTEIN"/>
    <property type="match status" value="1"/>
</dbReference>
<organism evidence="3">
    <name type="scientific">Sesamum latifolium</name>
    <dbReference type="NCBI Taxonomy" id="2727402"/>
    <lineage>
        <taxon>Eukaryota</taxon>
        <taxon>Viridiplantae</taxon>
        <taxon>Streptophyta</taxon>
        <taxon>Embryophyta</taxon>
        <taxon>Tracheophyta</taxon>
        <taxon>Spermatophyta</taxon>
        <taxon>Magnoliopsida</taxon>
        <taxon>eudicotyledons</taxon>
        <taxon>Gunneridae</taxon>
        <taxon>Pentapetalae</taxon>
        <taxon>asterids</taxon>
        <taxon>lamiids</taxon>
        <taxon>Lamiales</taxon>
        <taxon>Pedaliaceae</taxon>
        <taxon>Sesamum</taxon>
    </lineage>
</organism>
<dbReference type="PANTHER" id="PTHR35218">
    <property type="entry name" value="RNASE H DOMAIN-CONTAINING PROTEIN"/>
    <property type="match status" value="1"/>
</dbReference>
<evidence type="ECO:0000259" key="1">
    <source>
        <dbReference type="Pfam" id="PF13966"/>
    </source>
</evidence>
<dbReference type="InterPro" id="IPR026960">
    <property type="entry name" value="RVT-Znf"/>
</dbReference>
<evidence type="ECO:0008006" key="4">
    <source>
        <dbReference type="Google" id="ProtNLM"/>
    </source>
</evidence>
<reference evidence="3" key="2">
    <citation type="journal article" date="2024" name="Plant">
        <title>Genomic evolution and insights into agronomic trait innovations of Sesamum species.</title>
        <authorList>
            <person name="Miao H."/>
            <person name="Wang L."/>
            <person name="Qu L."/>
            <person name="Liu H."/>
            <person name="Sun Y."/>
            <person name="Le M."/>
            <person name="Wang Q."/>
            <person name="Wei S."/>
            <person name="Zheng Y."/>
            <person name="Lin W."/>
            <person name="Duan Y."/>
            <person name="Cao H."/>
            <person name="Xiong S."/>
            <person name="Wang X."/>
            <person name="Wei L."/>
            <person name="Li C."/>
            <person name="Ma Q."/>
            <person name="Ju M."/>
            <person name="Zhao R."/>
            <person name="Li G."/>
            <person name="Mu C."/>
            <person name="Tian Q."/>
            <person name="Mei H."/>
            <person name="Zhang T."/>
            <person name="Gao T."/>
            <person name="Zhang H."/>
        </authorList>
    </citation>
    <scope>NUCLEOTIDE SEQUENCE</scope>
    <source>
        <strain evidence="3">KEN1</strain>
    </source>
</reference>
<comment type="caution">
    <text evidence="3">The sequence shown here is derived from an EMBL/GenBank/DDBJ whole genome shotgun (WGS) entry which is preliminary data.</text>
</comment>
<dbReference type="Pfam" id="PF14111">
    <property type="entry name" value="DUF4283"/>
    <property type="match status" value="1"/>
</dbReference>